<evidence type="ECO:0000313" key="2">
    <source>
        <dbReference type="Proteomes" id="UP001241377"/>
    </source>
</evidence>
<name>A0ACC2VM25_9TREE</name>
<accession>A0ACC2VM25</accession>
<dbReference type="Proteomes" id="UP001241377">
    <property type="component" value="Unassembled WGS sequence"/>
</dbReference>
<proteinExistence type="predicted"/>
<dbReference type="EMBL" id="JASBWR010000065">
    <property type="protein sequence ID" value="KAJ9100161.1"/>
    <property type="molecule type" value="Genomic_DNA"/>
</dbReference>
<comment type="caution">
    <text evidence="1">The sequence shown here is derived from an EMBL/GenBank/DDBJ whole genome shotgun (WGS) entry which is preliminary data.</text>
</comment>
<organism evidence="1 2">
    <name type="scientific">Naganishia cerealis</name>
    <dbReference type="NCBI Taxonomy" id="610337"/>
    <lineage>
        <taxon>Eukaryota</taxon>
        <taxon>Fungi</taxon>
        <taxon>Dikarya</taxon>
        <taxon>Basidiomycota</taxon>
        <taxon>Agaricomycotina</taxon>
        <taxon>Tremellomycetes</taxon>
        <taxon>Filobasidiales</taxon>
        <taxon>Filobasidiaceae</taxon>
        <taxon>Naganishia</taxon>
    </lineage>
</organism>
<evidence type="ECO:0000313" key="1">
    <source>
        <dbReference type="EMBL" id="KAJ9100161.1"/>
    </source>
</evidence>
<protein>
    <submittedName>
        <fullName evidence="1">Uncharacterized protein</fullName>
    </submittedName>
</protein>
<reference evidence="1" key="1">
    <citation type="submission" date="2023-04" db="EMBL/GenBank/DDBJ databases">
        <title>Draft Genome sequencing of Naganishia species isolated from polar environments using Oxford Nanopore Technology.</title>
        <authorList>
            <person name="Leo P."/>
            <person name="Venkateswaran K."/>
        </authorList>
    </citation>
    <scope>NUCLEOTIDE SEQUENCE</scope>
    <source>
        <strain evidence="1">MNA-CCFEE 5261</strain>
    </source>
</reference>
<sequence>MSNYSHQGRYAGDYDSKSTPATLKPHRKHTRTSHDSYQVVDPASKRLFFLSLFVLLESWKIYDAIALKSSKIGVNITSLNKFTFVVKYFLLEGIFFWTLPLFNVSQLSFNPVTTFIITAVLNILTFFLVSDSTIPIVGGLIFPAIDFIRQKSELTLAGDLVRSGTAIDIDSYFKGRYTIHYVPDSTAFFNPFENKDFCLIDGSAIGVPVQFNTTNELGWLQLQHISPEKEVSLFNYTRTDIAKLLKRDYSHLIHNPGYISNDERIFYLELPLRDPGQYSIKEVRDVDGLKIRTYKSDLTISSCPSARVISSVDDSQYICVPEPNRSKLGSLTLPQVEVNGVYPMELEFAVSIGKKIIKLRKVTINGKPPENGQINLRLARSVKNIFLESLSDNIDLPEVANGPLEFRILLVRDALNVNRKYNPHSNARDLLGSIDLKTKPVVKLSDRNRESKLLVNGTKNVAISVDRSRIQEADWPITIMIEYLSPSKLSSYNFSRVFHSVHEASKGFEVAKSGSYRLVSASTKFCDCKLDGRTIKIDRADPPQIEITSEPIVDKCVGMTGYNFKFDAKGQPPFQVQYQVFQNKSNGVLRPVHDAYGNVHRTLRFQDETYDFEYKPPGEGNYIVVFKSLRDGYYQKTGIPLDEKVHTYLTYFRQRSRLSIEAADDSNALPICLGSQVDVPISMSGNFPFLMSYKVIEMSSGKVIESSTVKDLSDSRFIIQTPKFDKGGSYRVQIDKLTDSLGCEANLVGQNYRTVNVRKDIPEISLGIEADSWSVSIVEGDSLKLPLNVQSSVGNTQRDRLVYSITDLNNSSDTKVRTAIGIENLRIKEAGRYKLLSYSSGGCEGKVANPQKVITVDYIPRPSIVLGAIDRGDLKNDDFEGQLGPVCRGGTKKVEMFLNGKRPFIVNYQIKDPSGRVESRTMTVNNDRVTITLPTENHGIYRHKFLSVYDSLYTQEKTSRLNVPPLTSQLQYEVQSLPELAIKSGSEYLQFCESTLKKISKLPPKIQLNLKGQFPVTLDVTLQRGDANEQEEFQVKHLTTSEVDLNDIISSINGKALDQTLQVGDYFLLFDRITDNNGCSKQIQDANVVVLVTEVPKMKREPNQKYYCVGDHITYDLVGISPFTVFYNFNGNSRKAQLHNKFSRLASKPGNLTITALLDSSIDHCLVNFTDAASSMNSLQAEIHDLPSVEVNQGEYIVRNIHEGDKTEIKFSFTGVPPFSLTYVRMLEENSKDKGPRKQHKPRVVEKETIDNIWDHEYVLMASLEGTYEAIEVRDAYCKALKIDYVA</sequence>
<gene>
    <name evidence="1" type="ORF">QFC19_005694</name>
</gene>
<keyword evidence="2" id="KW-1185">Reference proteome</keyword>